<sequence length="176" mass="20734">MQELLLVDHQDNVIGYGEKLSVHQKGELHRAFSIVVFNSKGELLLQKRAKDKYHSGGLWTNACCSHPLKDEELEDTLHKKLMGEMGFDCELHFLYKFIYRSVYENGLTEHEYDYVYVGSFDGKPNPDPEEAEDFKWMKVENIKLDILQHPETYSSWFKLIITELDQYSQQIHKLIF</sequence>
<dbReference type="PROSITE" id="PS51462">
    <property type="entry name" value="NUDIX"/>
    <property type="match status" value="1"/>
</dbReference>
<keyword evidence="9 13" id="KW-0413">Isomerase</keyword>
<evidence type="ECO:0000256" key="9">
    <source>
        <dbReference type="ARBA" id="ARBA00023235"/>
    </source>
</evidence>
<organism evidence="13 14">
    <name type="scientific">Solitalea koreensis</name>
    <dbReference type="NCBI Taxonomy" id="543615"/>
    <lineage>
        <taxon>Bacteria</taxon>
        <taxon>Pseudomonadati</taxon>
        <taxon>Bacteroidota</taxon>
        <taxon>Sphingobacteriia</taxon>
        <taxon>Sphingobacteriales</taxon>
        <taxon>Sphingobacteriaceae</taxon>
        <taxon>Solitalea</taxon>
    </lineage>
</organism>
<evidence type="ECO:0000256" key="7">
    <source>
        <dbReference type="ARBA" id="ARBA00023211"/>
    </source>
</evidence>
<dbReference type="RefSeq" id="WP_142603316.1">
    <property type="nucleotide sequence ID" value="NZ_FXSZ01000004.1"/>
</dbReference>
<keyword evidence="7" id="KW-0464">Manganese</keyword>
<dbReference type="Gene3D" id="3.90.79.10">
    <property type="entry name" value="Nucleoside Triphosphate Pyrophosphohydrolase"/>
    <property type="match status" value="1"/>
</dbReference>
<accession>A0A521CRE0</accession>
<dbReference type="InterPro" id="IPR011876">
    <property type="entry name" value="IsopentenylPP_isomerase_typ1"/>
</dbReference>
<protein>
    <recommendedName>
        <fullName evidence="3 10">Isopentenyl-diphosphate delta-isomerase</fullName>
        <ecNumber evidence="3 10">5.3.3.2</ecNumber>
    </recommendedName>
</protein>
<keyword evidence="6" id="KW-0460">Magnesium</keyword>
<evidence type="ECO:0000256" key="8">
    <source>
        <dbReference type="ARBA" id="ARBA00023229"/>
    </source>
</evidence>
<evidence type="ECO:0000259" key="12">
    <source>
        <dbReference type="PROSITE" id="PS51462"/>
    </source>
</evidence>
<dbReference type="HAMAP" id="MF_00202">
    <property type="entry name" value="Idi"/>
    <property type="match status" value="1"/>
</dbReference>
<evidence type="ECO:0000313" key="13">
    <source>
        <dbReference type="EMBL" id="SMO62002.1"/>
    </source>
</evidence>
<dbReference type="InterPro" id="IPR000086">
    <property type="entry name" value="NUDIX_hydrolase_dom"/>
</dbReference>
<dbReference type="Pfam" id="PF00293">
    <property type="entry name" value="NUDIX"/>
    <property type="match status" value="1"/>
</dbReference>
<dbReference type="AlphaFoldDB" id="A0A521CRE0"/>
<dbReference type="NCBIfam" id="TIGR02150">
    <property type="entry name" value="IPP_isom_1"/>
    <property type="match status" value="1"/>
</dbReference>
<evidence type="ECO:0000256" key="1">
    <source>
        <dbReference type="ARBA" id="ARBA00004826"/>
    </source>
</evidence>
<feature type="domain" description="Nudix hydrolase" evidence="12">
    <location>
        <begin position="27"/>
        <end position="159"/>
    </location>
</feature>
<dbReference type="InterPro" id="IPR015797">
    <property type="entry name" value="NUDIX_hydrolase-like_dom_sf"/>
</dbReference>
<evidence type="ECO:0000256" key="3">
    <source>
        <dbReference type="ARBA" id="ARBA00012057"/>
    </source>
</evidence>
<feature type="active site" evidence="11">
    <location>
        <position position="111"/>
    </location>
</feature>
<evidence type="ECO:0000256" key="5">
    <source>
        <dbReference type="ARBA" id="ARBA00022723"/>
    </source>
</evidence>
<dbReference type="CDD" id="cd02885">
    <property type="entry name" value="NUDIX_IPP_Isomerase"/>
    <property type="match status" value="1"/>
</dbReference>
<keyword evidence="5" id="KW-0479">Metal-binding</keyword>
<dbReference type="PANTHER" id="PTHR10885:SF0">
    <property type="entry name" value="ISOPENTENYL-DIPHOSPHATE DELTA-ISOMERASE"/>
    <property type="match status" value="1"/>
</dbReference>
<dbReference type="Proteomes" id="UP000315971">
    <property type="component" value="Unassembled WGS sequence"/>
</dbReference>
<keyword evidence="8" id="KW-0414">Isoprene biosynthesis</keyword>
<dbReference type="PANTHER" id="PTHR10885">
    <property type="entry name" value="ISOPENTENYL-DIPHOSPHATE DELTA-ISOMERASE"/>
    <property type="match status" value="1"/>
</dbReference>
<dbReference type="GO" id="GO:0050992">
    <property type="term" value="P:dimethylallyl diphosphate biosynthetic process"/>
    <property type="evidence" value="ECO:0007669"/>
    <property type="project" value="UniProtKB-UniPathway"/>
</dbReference>
<comment type="pathway">
    <text evidence="1">Isoprenoid biosynthesis; dimethylallyl diphosphate biosynthesis; dimethylallyl diphosphate from isopentenyl diphosphate: step 1/1.</text>
</comment>
<evidence type="ECO:0000256" key="2">
    <source>
        <dbReference type="ARBA" id="ARBA00007579"/>
    </source>
</evidence>
<dbReference type="PIRSF" id="PIRSF018427">
    <property type="entry name" value="Isopntndiph_ism"/>
    <property type="match status" value="1"/>
</dbReference>
<evidence type="ECO:0000256" key="4">
    <source>
        <dbReference type="ARBA" id="ARBA00022490"/>
    </source>
</evidence>
<evidence type="ECO:0000256" key="6">
    <source>
        <dbReference type="ARBA" id="ARBA00022842"/>
    </source>
</evidence>
<dbReference type="InterPro" id="IPR056375">
    <property type="entry name" value="Idi_bact"/>
</dbReference>
<reference evidence="13 14" key="1">
    <citation type="submission" date="2017-05" db="EMBL/GenBank/DDBJ databases">
        <authorList>
            <person name="Varghese N."/>
            <person name="Submissions S."/>
        </authorList>
    </citation>
    <scope>NUCLEOTIDE SEQUENCE [LARGE SCALE GENOMIC DNA]</scope>
    <source>
        <strain evidence="13 14">DSM 21342</strain>
    </source>
</reference>
<dbReference type="UniPathway" id="UPA00059">
    <property type="reaction ID" value="UER00104"/>
</dbReference>
<dbReference type="EC" id="5.3.3.2" evidence="3 10"/>
<evidence type="ECO:0000256" key="10">
    <source>
        <dbReference type="NCBIfam" id="TIGR02150"/>
    </source>
</evidence>
<keyword evidence="14" id="KW-1185">Reference proteome</keyword>
<keyword evidence="4" id="KW-0963">Cytoplasm</keyword>
<dbReference type="GO" id="GO:0004452">
    <property type="term" value="F:isopentenyl-diphosphate delta-isomerase activity"/>
    <property type="evidence" value="ECO:0007669"/>
    <property type="project" value="UniProtKB-UniRule"/>
</dbReference>
<comment type="similarity">
    <text evidence="2">Belongs to the IPP isomerase type 1 family.</text>
</comment>
<evidence type="ECO:0000313" key="14">
    <source>
        <dbReference type="Proteomes" id="UP000315971"/>
    </source>
</evidence>
<gene>
    <name evidence="13" type="ORF">SAMN06265350_104272</name>
</gene>
<dbReference type="NCBIfam" id="NF002995">
    <property type="entry name" value="PRK03759.1"/>
    <property type="match status" value="1"/>
</dbReference>
<dbReference type="GO" id="GO:0005737">
    <property type="term" value="C:cytoplasm"/>
    <property type="evidence" value="ECO:0007669"/>
    <property type="project" value="TreeGrafter"/>
</dbReference>
<dbReference type="GO" id="GO:0009240">
    <property type="term" value="P:isopentenyl diphosphate biosynthetic process"/>
    <property type="evidence" value="ECO:0007669"/>
    <property type="project" value="TreeGrafter"/>
</dbReference>
<name>A0A521CRE0_9SPHI</name>
<evidence type="ECO:0000256" key="11">
    <source>
        <dbReference type="PIRSR" id="PIRSR018427-1"/>
    </source>
</evidence>
<proteinExistence type="inferred from homology"/>
<dbReference type="GO" id="GO:0046872">
    <property type="term" value="F:metal ion binding"/>
    <property type="evidence" value="ECO:0007669"/>
    <property type="project" value="UniProtKB-KW"/>
</dbReference>
<dbReference type="OrthoDB" id="9809458at2"/>
<dbReference type="SUPFAM" id="SSF55811">
    <property type="entry name" value="Nudix"/>
    <property type="match status" value="1"/>
</dbReference>
<dbReference type="EMBL" id="FXSZ01000004">
    <property type="protein sequence ID" value="SMO62002.1"/>
    <property type="molecule type" value="Genomic_DNA"/>
</dbReference>
<feature type="active site" evidence="11">
    <location>
        <position position="64"/>
    </location>
</feature>